<sequence>MRVHGTNGGHGWNDEEETFRIQREVVELCPRLKESAQVLFHNYSKPWWSMSPSFEQWDVASHSCIQEEDPDADIGEDLPAGYSGRWCGGVRRCTEGVQAPPIGTVPTRMYPYVGLDPARFAIDP</sequence>
<evidence type="ECO:0000313" key="1">
    <source>
        <dbReference type="EMBL" id="EJK62243.1"/>
    </source>
</evidence>
<evidence type="ECO:0000313" key="2">
    <source>
        <dbReference type="Proteomes" id="UP000266841"/>
    </source>
</evidence>
<comment type="caution">
    <text evidence="1">The sequence shown here is derived from an EMBL/GenBank/DDBJ whole genome shotgun (WGS) entry which is preliminary data.</text>
</comment>
<protein>
    <submittedName>
        <fullName evidence="1">Uncharacterized protein</fullName>
    </submittedName>
</protein>
<dbReference type="AlphaFoldDB" id="K0S836"/>
<organism evidence="1 2">
    <name type="scientific">Thalassiosira oceanica</name>
    <name type="common">Marine diatom</name>
    <dbReference type="NCBI Taxonomy" id="159749"/>
    <lineage>
        <taxon>Eukaryota</taxon>
        <taxon>Sar</taxon>
        <taxon>Stramenopiles</taxon>
        <taxon>Ochrophyta</taxon>
        <taxon>Bacillariophyta</taxon>
        <taxon>Coscinodiscophyceae</taxon>
        <taxon>Thalassiosirophycidae</taxon>
        <taxon>Thalassiosirales</taxon>
        <taxon>Thalassiosiraceae</taxon>
        <taxon>Thalassiosira</taxon>
    </lineage>
</organism>
<accession>K0S836</accession>
<keyword evidence="2" id="KW-1185">Reference proteome</keyword>
<proteinExistence type="predicted"/>
<name>K0S836_THAOC</name>
<dbReference type="Proteomes" id="UP000266841">
    <property type="component" value="Unassembled WGS sequence"/>
</dbReference>
<gene>
    <name evidence="1" type="ORF">THAOC_17152</name>
</gene>
<dbReference type="EMBL" id="AGNL01019016">
    <property type="protein sequence ID" value="EJK62243.1"/>
    <property type="molecule type" value="Genomic_DNA"/>
</dbReference>
<reference evidence="1 2" key="1">
    <citation type="journal article" date="2012" name="Genome Biol.">
        <title>Genome and low-iron response of an oceanic diatom adapted to chronic iron limitation.</title>
        <authorList>
            <person name="Lommer M."/>
            <person name="Specht M."/>
            <person name="Roy A.S."/>
            <person name="Kraemer L."/>
            <person name="Andreson R."/>
            <person name="Gutowska M.A."/>
            <person name="Wolf J."/>
            <person name="Bergner S.V."/>
            <person name="Schilhabel M.B."/>
            <person name="Klostermeier U.C."/>
            <person name="Beiko R.G."/>
            <person name="Rosenstiel P."/>
            <person name="Hippler M."/>
            <person name="Laroche J."/>
        </authorList>
    </citation>
    <scope>NUCLEOTIDE SEQUENCE [LARGE SCALE GENOMIC DNA]</scope>
    <source>
        <strain evidence="1 2">CCMP1005</strain>
    </source>
</reference>